<evidence type="ECO:0008006" key="15">
    <source>
        <dbReference type="Google" id="ProtNLM"/>
    </source>
</evidence>
<dbReference type="EMBL" id="NAJN01000618">
    <property type="protein sequence ID" value="TKA70766.1"/>
    <property type="molecule type" value="Genomic_DNA"/>
</dbReference>
<keyword evidence="7" id="KW-1133">Transmembrane helix</keyword>
<dbReference type="PANTHER" id="PTHR12223:SF45">
    <property type="entry name" value="RE50040P"/>
    <property type="match status" value="1"/>
</dbReference>
<gene>
    <name evidence="13" type="ORF">B0A49_07285</name>
</gene>
<dbReference type="Pfam" id="PF03388">
    <property type="entry name" value="Lectin_leg-like"/>
    <property type="match status" value="1"/>
</dbReference>
<reference evidence="13 14" key="1">
    <citation type="submission" date="2017-03" db="EMBL/GenBank/DDBJ databases">
        <title>Genomes of endolithic fungi from Antarctica.</title>
        <authorList>
            <person name="Coleine C."/>
            <person name="Masonjones S."/>
            <person name="Stajich J.E."/>
        </authorList>
    </citation>
    <scope>NUCLEOTIDE SEQUENCE [LARGE SCALE GENOMIC DNA]</scope>
    <source>
        <strain evidence="13 14">CCFEE 5187</strain>
    </source>
</reference>
<dbReference type="Gene3D" id="2.60.120.200">
    <property type="match status" value="1"/>
</dbReference>
<evidence type="ECO:0000256" key="7">
    <source>
        <dbReference type="ARBA" id="ARBA00022989"/>
    </source>
</evidence>
<feature type="compositionally biased region" description="Basic and acidic residues" evidence="10">
    <location>
        <begin position="542"/>
        <end position="557"/>
    </location>
</feature>
<dbReference type="Proteomes" id="UP000308768">
    <property type="component" value="Unassembled WGS sequence"/>
</dbReference>
<keyword evidence="2" id="KW-0812">Transmembrane</keyword>
<dbReference type="AlphaFoldDB" id="A0A4U0X5W0"/>
<keyword evidence="14" id="KW-1185">Reference proteome</keyword>
<dbReference type="PANTHER" id="PTHR12223">
    <property type="entry name" value="VESICULAR MANNOSE-BINDING LECTIN"/>
    <property type="match status" value="1"/>
</dbReference>
<keyword evidence="6" id="KW-0862">Zinc</keyword>
<dbReference type="InterPro" id="IPR013320">
    <property type="entry name" value="ConA-like_dom_sf"/>
</dbReference>
<comment type="subcellular location">
    <subcellularLocation>
        <location evidence="1">Membrane</location>
        <topology evidence="1">Single-pass type I membrane protein</topology>
    </subcellularLocation>
</comment>
<dbReference type="GO" id="GO:0005793">
    <property type="term" value="C:endoplasmic reticulum-Golgi intermediate compartment"/>
    <property type="evidence" value="ECO:0007669"/>
    <property type="project" value="TreeGrafter"/>
</dbReference>
<keyword evidence="4" id="KW-0732">Signal</keyword>
<feature type="region of interest" description="Disordered" evidence="10">
    <location>
        <begin position="309"/>
        <end position="328"/>
    </location>
</feature>
<evidence type="ECO:0000256" key="5">
    <source>
        <dbReference type="ARBA" id="ARBA00022771"/>
    </source>
</evidence>
<dbReference type="OrthoDB" id="270293at2759"/>
<dbReference type="GO" id="GO:0008270">
    <property type="term" value="F:zinc ion binding"/>
    <property type="evidence" value="ECO:0007669"/>
    <property type="project" value="UniProtKB-KW"/>
</dbReference>
<proteinExistence type="predicted"/>
<dbReference type="PROSITE" id="PS51328">
    <property type="entry name" value="L_LECTIN_LIKE"/>
    <property type="match status" value="1"/>
</dbReference>
<evidence type="ECO:0000259" key="11">
    <source>
        <dbReference type="PROSITE" id="PS50089"/>
    </source>
</evidence>
<feature type="compositionally biased region" description="Basic and acidic residues" evidence="10">
    <location>
        <begin position="392"/>
        <end position="404"/>
    </location>
</feature>
<dbReference type="PROSITE" id="PS00518">
    <property type="entry name" value="ZF_RING_1"/>
    <property type="match status" value="1"/>
</dbReference>
<dbReference type="SUPFAM" id="SSF49899">
    <property type="entry name" value="Concanavalin A-like lectins/glucanases"/>
    <property type="match status" value="1"/>
</dbReference>
<evidence type="ECO:0000256" key="4">
    <source>
        <dbReference type="ARBA" id="ARBA00022729"/>
    </source>
</evidence>
<dbReference type="InterPro" id="IPR017907">
    <property type="entry name" value="Znf_RING_CS"/>
</dbReference>
<evidence type="ECO:0000256" key="6">
    <source>
        <dbReference type="ARBA" id="ARBA00022833"/>
    </source>
</evidence>
<keyword evidence="3" id="KW-0479">Metal-binding</keyword>
<feature type="domain" description="RING-type" evidence="11">
    <location>
        <begin position="477"/>
        <end position="532"/>
    </location>
</feature>
<dbReference type="PROSITE" id="PS50089">
    <property type="entry name" value="ZF_RING_2"/>
    <property type="match status" value="1"/>
</dbReference>
<dbReference type="InterPro" id="IPR051136">
    <property type="entry name" value="Intracellular_Lectin-GPT"/>
</dbReference>
<keyword evidence="8" id="KW-0472">Membrane</keyword>
<dbReference type="GO" id="GO:0000139">
    <property type="term" value="C:Golgi membrane"/>
    <property type="evidence" value="ECO:0007669"/>
    <property type="project" value="TreeGrafter"/>
</dbReference>
<dbReference type="Gene3D" id="3.30.40.10">
    <property type="entry name" value="Zinc/RING finger domain, C3HC4 (zinc finger)"/>
    <property type="match status" value="1"/>
</dbReference>
<dbReference type="InterPro" id="IPR005052">
    <property type="entry name" value="Lectin_leg"/>
</dbReference>
<dbReference type="STRING" id="331657.A0A4U0X5W0"/>
<comment type="caution">
    <text evidence="13">The sequence shown here is derived from an EMBL/GenBank/DDBJ whole genome shotgun (WGS) entry which is preliminary data.</text>
</comment>
<dbReference type="GO" id="GO:0030134">
    <property type="term" value="C:COPII-coated ER to Golgi transport vesicle"/>
    <property type="evidence" value="ECO:0007669"/>
    <property type="project" value="TreeGrafter"/>
</dbReference>
<evidence type="ECO:0000256" key="2">
    <source>
        <dbReference type="ARBA" id="ARBA00022692"/>
    </source>
</evidence>
<dbReference type="InterPro" id="IPR013083">
    <property type="entry name" value="Znf_RING/FYVE/PHD"/>
</dbReference>
<dbReference type="FunFam" id="3.30.40.10:FF:000673">
    <property type="entry name" value="RING finger domain protein, putative"/>
    <property type="match status" value="1"/>
</dbReference>
<feature type="region of interest" description="Disordered" evidence="10">
    <location>
        <begin position="540"/>
        <end position="567"/>
    </location>
</feature>
<dbReference type="GO" id="GO:0005789">
    <property type="term" value="C:endoplasmic reticulum membrane"/>
    <property type="evidence" value="ECO:0007669"/>
    <property type="project" value="TreeGrafter"/>
</dbReference>
<sequence length="587" mass="64979">MTVLAKTEEAVTPDVKSIPLRTHSLVSPYLDSDMQSRWFDFGGDTIVRADQYIRLASDRPSQSGWVFSRVPLTATNWEIEVEFKISGNGNLYGDGMAMWITKQRAQPGPVFGSVDIFEGLGIFFDTYKNNRPGVVFPYVMAMLGDGNTPYDQGNDGKSNELAGCSARGIRNQAIPTKARLTYFQDKNLVLELQYKSEDTWTPCFEIPEIKLPSVAYLGFSAETGELSDNFDIIKVETKNLYSAVGGTAGQAAQKEFSKSKGKSYDPSKLHTGGGWSWFMLKFVFFGLALTGANLLAQRNEIKRLEKELKKRRQEEEEDDRREDEEASKRAVEEFERVQMGLEVKLGAGGTALTAREAGEIVMNDGVNGTRGVKRKFELDEEELLRIVKEERGKARKELSDEKRAASKSSLPSFWVPSLTPSTNAQSATHKIPETPKIHPICPASSEDKPHEYSLKTLIAIQFTEEKDSRTGEQVRSCPSCRKALSNTSKAMLAKPCGHVICKPCVEKFMTPKPPDAHGPSSEAGGVRCYVCETELSGRSRKKDNEKGKDKEGREKTKPGLVEIKSEGTGFAGGGKNLVEKKGIAFQC</sequence>
<evidence type="ECO:0000313" key="13">
    <source>
        <dbReference type="EMBL" id="TKA70766.1"/>
    </source>
</evidence>
<keyword evidence="5 9" id="KW-0863">Zinc-finger</keyword>
<dbReference type="InterPro" id="IPR001841">
    <property type="entry name" value="Znf_RING"/>
</dbReference>
<evidence type="ECO:0000313" key="14">
    <source>
        <dbReference type="Proteomes" id="UP000308768"/>
    </source>
</evidence>
<evidence type="ECO:0000256" key="8">
    <source>
        <dbReference type="ARBA" id="ARBA00023136"/>
    </source>
</evidence>
<accession>A0A4U0X5W0</accession>
<name>A0A4U0X5W0_9PEZI</name>
<feature type="region of interest" description="Disordered" evidence="10">
    <location>
        <begin position="392"/>
        <end position="412"/>
    </location>
</feature>
<organism evidence="13 14">
    <name type="scientific">Cryomyces minteri</name>
    <dbReference type="NCBI Taxonomy" id="331657"/>
    <lineage>
        <taxon>Eukaryota</taxon>
        <taxon>Fungi</taxon>
        <taxon>Dikarya</taxon>
        <taxon>Ascomycota</taxon>
        <taxon>Pezizomycotina</taxon>
        <taxon>Dothideomycetes</taxon>
        <taxon>Dothideomycetes incertae sedis</taxon>
        <taxon>Cryomyces</taxon>
    </lineage>
</organism>
<dbReference type="SUPFAM" id="SSF57850">
    <property type="entry name" value="RING/U-box"/>
    <property type="match status" value="1"/>
</dbReference>
<evidence type="ECO:0000256" key="9">
    <source>
        <dbReference type="PROSITE-ProRule" id="PRU00175"/>
    </source>
</evidence>
<dbReference type="GO" id="GO:0005537">
    <property type="term" value="F:D-mannose binding"/>
    <property type="evidence" value="ECO:0007669"/>
    <property type="project" value="TreeGrafter"/>
</dbReference>
<dbReference type="FunFam" id="2.60.120.200:FF:000095">
    <property type="entry name" value="Lectin family integral membrane protein"/>
    <property type="match status" value="1"/>
</dbReference>
<protein>
    <recommendedName>
        <fullName evidence="15">L-type lectin-like domain-containing protein</fullName>
    </recommendedName>
</protein>
<evidence type="ECO:0000259" key="12">
    <source>
        <dbReference type="PROSITE" id="PS51328"/>
    </source>
</evidence>
<evidence type="ECO:0000256" key="10">
    <source>
        <dbReference type="SAM" id="MobiDB-lite"/>
    </source>
</evidence>
<dbReference type="GO" id="GO:0006888">
    <property type="term" value="P:endoplasmic reticulum to Golgi vesicle-mediated transport"/>
    <property type="evidence" value="ECO:0007669"/>
    <property type="project" value="TreeGrafter"/>
</dbReference>
<feature type="domain" description="L-type lectin-like" evidence="12">
    <location>
        <begin position="17"/>
        <end position="240"/>
    </location>
</feature>
<evidence type="ECO:0000256" key="3">
    <source>
        <dbReference type="ARBA" id="ARBA00022723"/>
    </source>
</evidence>
<feature type="compositionally biased region" description="Acidic residues" evidence="10">
    <location>
        <begin position="315"/>
        <end position="325"/>
    </location>
</feature>
<dbReference type="CDD" id="cd07308">
    <property type="entry name" value="lectin_leg-like"/>
    <property type="match status" value="1"/>
</dbReference>
<evidence type="ECO:0000256" key="1">
    <source>
        <dbReference type="ARBA" id="ARBA00004479"/>
    </source>
</evidence>